<gene>
    <name evidence="4" type="ORF">SCHPADRAFT_925498</name>
</gene>
<dbReference type="Pfam" id="PF12853">
    <property type="entry name" value="NADH_u_ox_C"/>
    <property type="match status" value="1"/>
</dbReference>
<dbReference type="OrthoDB" id="196140at2759"/>
<feature type="transmembrane region" description="Helical" evidence="1">
    <location>
        <begin position="60"/>
        <end position="78"/>
    </location>
</feature>
<sequence>MPQKVVQTPYPLIDSDPHAFRVIRYFRPSDYATVAAGTAAFPAALYFWDMADPTRLRLRTTLRFGGLLGFIGGFLMAYQRSSFRFWGWSENKREEEMDFAELSQRAKEGKPLYGESDQPMWVQNAAHVNSAFSQLKFHALPWFNLVNHPFHGTDPAKYGVTEKKEESQ</sequence>
<keyword evidence="1" id="KW-0812">Transmembrane</keyword>
<dbReference type="Proteomes" id="UP000053477">
    <property type="component" value="Unassembled WGS sequence"/>
</dbReference>
<dbReference type="InterPro" id="IPR019721">
    <property type="entry name" value="NADH-UbQ_OxRdtase_su21_N"/>
</dbReference>
<feature type="transmembrane region" description="Helical" evidence="1">
    <location>
        <begin position="31"/>
        <end position="48"/>
    </location>
</feature>
<keyword evidence="5" id="KW-1185">Reference proteome</keyword>
<evidence type="ECO:0000259" key="3">
    <source>
        <dbReference type="Pfam" id="PF12853"/>
    </source>
</evidence>
<dbReference type="InterPro" id="IPR053229">
    <property type="entry name" value="NADH-Q_oxidrdct_subunit"/>
</dbReference>
<proteinExistence type="predicted"/>
<dbReference type="Pfam" id="PF10785">
    <property type="entry name" value="NADH-u_ox-rdase"/>
    <property type="match status" value="1"/>
</dbReference>
<evidence type="ECO:0000256" key="1">
    <source>
        <dbReference type="SAM" id="Phobius"/>
    </source>
</evidence>
<evidence type="ECO:0008006" key="6">
    <source>
        <dbReference type="Google" id="ProtNLM"/>
    </source>
</evidence>
<dbReference type="EMBL" id="KQ085899">
    <property type="protein sequence ID" value="KLO17978.1"/>
    <property type="molecule type" value="Genomic_DNA"/>
</dbReference>
<evidence type="ECO:0000313" key="4">
    <source>
        <dbReference type="EMBL" id="KLO17978.1"/>
    </source>
</evidence>
<organism evidence="4 5">
    <name type="scientific">Schizopora paradoxa</name>
    <dbReference type="NCBI Taxonomy" id="27342"/>
    <lineage>
        <taxon>Eukaryota</taxon>
        <taxon>Fungi</taxon>
        <taxon>Dikarya</taxon>
        <taxon>Basidiomycota</taxon>
        <taxon>Agaricomycotina</taxon>
        <taxon>Agaricomycetes</taxon>
        <taxon>Hymenochaetales</taxon>
        <taxon>Schizoporaceae</taxon>
        <taxon>Schizopora</taxon>
    </lineage>
</organism>
<dbReference type="InParanoid" id="A0A0H2S8M5"/>
<dbReference type="PANTHER" id="PTHR34062:SF1">
    <property type="entry name" value="NADH-UBIQUINONE OXIDOREDUCTASE 21KDA SUBUNIT N-TERMINAL DOMAIN-CONTAINING PROTEIN"/>
    <property type="match status" value="1"/>
</dbReference>
<evidence type="ECO:0000313" key="5">
    <source>
        <dbReference type="Proteomes" id="UP000053477"/>
    </source>
</evidence>
<reference evidence="4 5" key="1">
    <citation type="submission" date="2015-04" db="EMBL/GenBank/DDBJ databases">
        <title>Complete genome sequence of Schizopora paradoxa KUC8140, a cosmopolitan wood degrader in East Asia.</title>
        <authorList>
            <consortium name="DOE Joint Genome Institute"/>
            <person name="Min B."/>
            <person name="Park H."/>
            <person name="Jang Y."/>
            <person name="Kim J.-J."/>
            <person name="Kim K.H."/>
            <person name="Pangilinan J."/>
            <person name="Lipzen A."/>
            <person name="Riley R."/>
            <person name="Grigoriev I.V."/>
            <person name="Spatafora J.W."/>
            <person name="Choi I.-G."/>
        </authorList>
    </citation>
    <scope>NUCLEOTIDE SEQUENCE [LARGE SCALE GENOMIC DNA]</scope>
    <source>
        <strain evidence="4 5">KUC8140</strain>
    </source>
</reference>
<keyword evidence="1" id="KW-1133">Transmembrane helix</keyword>
<dbReference type="InterPro" id="IPR024549">
    <property type="entry name" value="NADH-UbQ_OxRdtase_su21_C_fun"/>
</dbReference>
<accession>A0A0H2S8M5</accession>
<evidence type="ECO:0000259" key="2">
    <source>
        <dbReference type="Pfam" id="PF10785"/>
    </source>
</evidence>
<name>A0A0H2S8M5_9AGAM</name>
<dbReference type="PANTHER" id="PTHR34062">
    <property type="entry name" value="OXIDOREDUCTASE 21 KDA SUBUNIT, PUTATIVE (AFU_ORTHOLOGUE AFUA_4G04750)-RELATED"/>
    <property type="match status" value="1"/>
</dbReference>
<feature type="domain" description="NADH-ubiquinone oxidoreductase 21kDa subunit C-terminal fungi" evidence="3">
    <location>
        <begin position="101"/>
        <end position="167"/>
    </location>
</feature>
<protein>
    <recommendedName>
        <fullName evidence="6">NADH-ubiquinone oxidoreductase 21 kDa subunit</fullName>
    </recommendedName>
</protein>
<keyword evidence="1" id="KW-0472">Membrane</keyword>
<dbReference type="STRING" id="27342.A0A0H2S8M5"/>
<feature type="domain" description="NADH-ubiquinone oxidoreductase 21kDa subunit N-terminal" evidence="2">
    <location>
        <begin position="7"/>
        <end position="90"/>
    </location>
</feature>
<dbReference type="AlphaFoldDB" id="A0A0H2S8M5"/>